<keyword evidence="2" id="KW-0812">Transmembrane</keyword>
<comment type="similarity">
    <text evidence="1 2">Belongs to the complex I subunit 6 family.</text>
</comment>
<dbReference type="Proteomes" id="UP001244295">
    <property type="component" value="Unassembled WGS sequence"/>
</dbReference>
<dbReference type="EC" id="7.1.1.-" evidence="2"/>
<dbReference type="GO" id="GO:0005886">
    <property type="term" value="C:plasma membrane"/>
    <property type="evidence" value="ECO:0007669"/>
    <property type="project" value="UniProtKB-SubCell"/>
</dbReference>
<comment type="caution">
    <text evidence="3">The sequence shown here is derived from an EMBL/GenBank/DDBJ whole genome shotgun (WGS) entry which is preliminary data.</text>
</comment>
<comment type="catalytic activity">
    <reaction evidence="2">
        <text>a quinone + NADH + 5 H(+)(in) = a quinol + NAD(+) + 4 H(+)(out)</text>
        <dbReference type="Rhea" id="RHEA:57888"/>
        <dbReference type="ChEBI" id="CHEBI:15378"/>
        <dbReference type="ChEBI" id="CHEBI:24646"/>
        <dbReference type="ChEBI" id="CHEBI:57540"/>
        <dbReference type="ChEBI" id="CHEBI:57945"/>
        <dbReference type="ChEBI" id="CHEBI:132124"/>
    </reaction>
</comment>
<dbReference type="NCBIfam" id="NF005164">
    <property type="entry name" value="PRK06638.1-4"/>
    <property type="match status" value="1"/>
</dbReference>
<keyword evidence="2" id="KW-0520">NAD</keyword>
<keyword evidence="2" id="KW-1003">Cell membrane</keyword>
<evidence type="ECO:0000256" key="2">
    <source>
        <dbReference type="RuleBase" id="RU004429"/>
    </source>
</evidence>
<dbReference type="Pfam" id="PF00499">
    <property type="entry name" value="Oxidored_q3"/>
    <property type="match status" value="1"/>
</dbReference>
<dbReference type="AlphaFoldDB" id="A0AAW8DNH4"/>
<dbReference type="GO" id="GO:0008137">
    <property type="term" value="F:NADH dehydrogenase (ubiquinone) activity"/>
    <property type="evidence" value="ECO:0007669"/>
    <property type="project" value="UniProtKB-UniRule"/>
</dbReference>
<keyword evidence="2" id="KW-0874">Quinone</keyword>
<sequence length="219" mass="23911">MDVKTGLFYLFAVVLLFAAFRVITSRNPVYAALYLVLAFFQASAIWLLLRAEFLAISLVLVYVGAVMVLFLFVVMMLDIDVDGLREGFWKHFPLAAGIGALIALEMAAVLMGGFRLGEGPRAMATTSPNSSNTLELGKLLYSEYLYPLEIAAVILLVAIIAAIALTLRTRKDSKYVNPSDQVRVKARDRVRIVQMPVTRAAEPVVEAPAADAAAKENKA</sequence>
<feature type="transmembrane region" description="Helical" evidence="2">
    <location>
        <begin position="144"/>
        <end position="167"/>
    </location>
</feature>
<gene>
    <name evidence="3" type="ORF">J2W25_000016</name>
</gene>
<dbReference type="PANTHER" id="PTHR33269:SF17">
    <property type="entry name" value="NADH-UBIQUINONE OXIDOREDUCTASE CHAIN 6"/>
    <property type="match status" value="1"/>
</dbReference>
<keyword evidence="2" id="KW-0472">Membrane</keyword>
<protein>
    <recommendedName>
        <fullName evidence="2">NADH-quinone oxidoreductase subunit J</fullName>
        <ecNumber evidence="2">7.1.1.-</ecNumber>
    </recommendedName>
</protein>
<dbReference type="Gene3D" id="1.20.120.1200">
    <property type="entry name" value="NADH-ubiquinone/plastoquinone oxidoreductase chain 6, subunit NuoJ"/>
    <property type="match status" value="1"/>
</dbReference>
<comment type="subcellular location">
    <subcellularLocation>
        <location evidence="2">Cell membrane</location>
        <topology evidence="2">Multi-pass membrane protein</topology>
    </subcellularLocation>
</comment>
<organism evidence="3 4">
    <name type="scientific">Variovorax boronicumulans</name>
    <dbReference type="NCBI Taxonomy" id="436515"/>
    <lineage>
        <taxon>Bacteria</taxon>
        <taxon>Pseudomonadati</taxon>
        <taxon>Pseudomonadota</taxon>
        <taxon>Betaproteobacteria</taxon>
        <taxon>Burkholderiales</taxon>
        <taxon>Comamonadaceae</taxon>
        <taxon>Variovorax</taxon>
    </lineage>
</organism>
<dbReference type="PANTHER" id="PTHR33269">
    <property type="entry name" value="NADH-UBIQUINONE OXIDOREDUCTASE CHAIN 6"/>
    <property type="match status" value="1"/>
</dbReference>
<feature type="transmembrane region" description="Helical" evidence="2">
    <location>
        <begin position="30"/>
        <end position="49"/>
    </location>
</feature>
<dbReference type="EMBL" id="JAUSRR010000001">
    <property type="protein sequence ID" value="MDP9921011.1"/>
    <property type="molecule type" value="Genomic_DNA"/>
</dbReference>
<accession>A0AAW8DNH4</accession>
<name>A0AAW8DNH4_9BURK</name>
<proteinExistence type="inferred from homology"/>
<dbReference type="InterPro" id="IPR001457">
    <property type="entry name" value="NADH_UbQ/plastoQ_OxRdtase_su6"/>
</dbReference>
<feature type="transmembrane region" description="Helical" evidence="2">
    <location>
        <begin position="91"/>
        <end position="114"/>
    </location>
</feature>
<evidence type="ECO:0000256" key="1">
    <source>
        <dbReference type="ARBA" id="ARBA00005698"/>
    </source>
</evidence>
<feature type="transmembrane region" description="Helical" evidence="2">
    <location>
        <begin position="6"/>
        <end position="23"/>
    </location>
</feature>
<evidence type="ECO:0000313" key="3">
    <source>
        <dbReference type="EMBL" id="MDP9921011.1"/>
    </source>
</evidence>
<dbReference type="InterPro" id="IPR042106">
    <property type="entry name" value="Nuo/plastoQ_OxRdtase_6_NuoJ"/>
</dbReference>
<keyword evidence="2" id="KW-1133">Transmembrane helix</keyword>
<reference evidence="3" key="1">
    <citation type="submission" date="2023-07" db="EMBL/GenBank/DDBJ databases">
        <title>Sorghum-associated microbial communities from plants grown in Nebraska, USA.</title>
        <authorList>
            <person name="Schachtman D."/>
        </authorList>
    </citation>
    <scope>NUCLEOTIDE SEQUENCE</scope>
    <source>
        <strain evidence="3">DS2795</strain>
    </source>
</reference>
<comment type="function">
    <text evidence="2">NDH-1 shuttles electrons from NADH, via FMN and iron-sulfur (Fe-S) centers, to quinones in the respiratory chain. Couples the redox reaction to proton translocation (for every two electrons transferred, four hydrogen ions are translocated across the cytoplasmic membrane), and thus conserves the redox energy in a proton gradient.</text>
</comment>
<dbReference type="RefSeq" id="WP_070063109.1">
    <property type="nucleotide sequence ID" value="NZ_JAUSRR010000001.1"/>
</dbReference>
<evidence type="ECO:0000313" key="4">
    <source>
        <dbReference type="Proteomes" id="UP001244295"/>
    </source>
</evidence>
<feature type="transmembrane region" description="Helical" evidence="2">
    <location>
        <begin position="55"/>
        <end position="79"/>
    </location>
</feature>
<dbReference type="GO" id="GO:0048038">
    <property type="term" value="F:quinone binding"/>
    <property type="evidence" value="ECO:0007669"/>
    <property type="project" value="UniProtKB-UniRule"/>
</dbReference>